<dbReference type="HAMAP" id="MF_01357">
    <property type="entry name" value="NDH1_NuoC"/>
    <property type="match status" value="1"/>
</dbReference>
<dbReference type="EMBL" id="JABSTR010000002">
    <property type="protein sequence ID" value="KAH9363583.1"/>
    <property type="molecule type" value="Genomic_DNA"/>
</dbReference>
<dbReference type="PROSITE" id="PS00542">
    <property type="entry name" value="COMPLEX1_30K"/>
    <property type="match status" value="1"/>
</dbReference>
<dbReference type="GO" id="GO:0005739">
    <property type="term" value="C:mitochondrion"/>
    <property type="evidence" value="ECO:0007669"/>
    <property type="project" value="UniProtKB-SubCell"/>
</dbReference>
<keyword evidence="5 9" id="KW-1278">Translocase</keyword>
<feature type="domain" description="NADH:ubiquinone oxidoreductase 30kDa subunit" evidence="11">
    <location>
        <begin position="86"/>
        <end position="206"/>
    </location>
</feature>
<feature type="region of interest" description="Disordered" evidence="10">
    <location>
        <begin position="243"/>
        <end position="267"/>
    </location>
</feature>
<evidence type="ECO:0000313" key="12">
    <source>
        <dbReference type="EMBL" id="KAH9363583.1"/>
    </source>
</evidence>
<dbReference type="InterPro" id="IPR010218">
    <property type="entry name" value="NADH_DH_suC"/>
</dbReference>
<reference evidence="12 13" key="1">
    <citation type="journal article" date="2020" name="Cell">
        <title>Large-Scale Comparative Analyses of Tick Genomes Elucidate Their Genetic Diversity and Vector Capacities.</title>
        <authorList>
            <consortium name="Tick Genome and Microbiome Consortium (TIGMIC)"/>
            <person name="Jia N."/>
            <person name="Wang J."/>
            <person name="Shi W."/>
            <person name="Du L."/>
            <person name="Sun Y."/>
            <person name="Zhan W."/>
            <person name="Jiang J.F."/>
            <person name="Wang Q."/>
            <person name="Zhang B."/>
            <person name="Ji P."/>
            <person name="Bell-Sakyi L."/>
            <person name="Cui X.M."/>
            <person name="Yuan T.T."/>
            <person name="Jiang B.G."/>
            <person name="Yang W.F."/>
            <person name="Lam T.T."/>
            <person name="Chang Q.C."/>
            <person name="Ding S.J."/>
            <person name="Wang X.J."/>
            <person name="Zhu J.G."/>
            <person name="Ruan X.D."/>
            <person name="Zhao L."/>
            <person name="Wei J.T."/>
            <person name="Ye R.Z."/>
            <person name="Que T.C."/>
            <person name="Du C.H."/>
            <person name="Zhou Y.H."/>
            <person name="Cheng J.X."/>
            <person name="Dai P.F."/>
            <person name="Guo W.B."/>
            <person name="Han X.H."/>
            <person name="Huang E.J."/>
            <person name="Li L.F."/>
            <person name="Wei W."/>
            <person name="Gao Y.C."/>
            <person name="Liu J.Z."/>
            <person name="Shao H.Z."/>
            <person name="Wang X."/>
            <person name="Wang C.C."/>
            <person name="Yang T.C."/>
            <person name="Huo Q.B."/>
            <person name="Li W."/>
            <person name="Chen H.Y."/>
            <person name="Chen S.E."/>
            <person name="Zhou L.G."/>
            <person name="Ni X.B."/>
            <person name="Tian J.H."/>
            <person name="Sheng Y."/>
            <person name="Liu T."/>
            <person name="Pan Y.S."/>
            <person name="Xia L.Y."/>
            <person name="Li J."/>
            <person name="Zhao F."/>
            <person name="Cao W.C."/>
        </authorList>
    </citation>
    <scope>NUCLEOTIDE SEQUENCE [LARGE SCALE GENOMIC DNA]</scope>
    <source>
        <strain evidence="12">HaeL-2018</strain>
    </source>
</reference>
<dbReference type="FunFam" id="3.30.460.80:FF:000002">
    <property type="entry name" value="NADH dehydrogenase iron-sulfur protein 3, mitochondrial"/>
    <property type="match status" value="1"/>
</dbReference>
<sequence length="267" mass="30781">MSLLLGRARCLARLGSILRQTTPAIARRRESTESATPPTQETRPTVRKPQYVQRSKLEDFGRYVAECLPKYVQKVQITPGDELEVLIAPEGVVPVLSFLKDHHNAQYTNIVDICGVDVPTRQYRFEVVYNLLSVHFNSRIRVKTYTDELTPLDSATAVYKGANWYEREVWDMFGVFFGNHPDLRRILTDYGFEGHPFRKDFPLSGYVEVRYDDEVQRVVVEPLELTQEFRKFDLSTPWETFPKFRSGDNTAQEVALPSGQEEPKTSK</sequence>
<keyword evidence="7" id="KW-0830">Ubiquinone</keyword>
<keyword evidence="13" id="KW-1185">Reference proteome</keyword>
<dbReference type="OMA" id="PCRKNRF"/>
<comment type="caution">
    <text evidence="12">The sequence shown here is derived from an EMBL/GenBank/DDBJ whole genome shotgun (WGS) entry which is preliminary data.</text>
</comment>
<evidence type="ECO:0000259" key="11">
    <source>
        <dbReference type="Pfam" id="PF00329"/>
    </source>
</evidence>
<evidence type="ECO:0000256" key="2">
    <source>
        <dbReference type="ARBA" id="ARBA00007569"/>
    </source>
</evidence>
<dbReference type="InterPro" id="IPR037232">
    <property type="entry name" value="NADH_quin_OxRdtase_su_C/D-like"/>
</dbReference>
<evidence type="ECO:0000256" key="9">
    <source>
        <dbReference type="RuleBase" id="RU003456"/>
    </source>
</evidence>
<name>A0A9J6FL94_HAELO</name>
<accession>A0A9J6FL94</accession>
<dbReference type="InterPro" id="IPR001268">
    <property type="entry name" value="NADH_UbQ_OxRdtase_30kDa_su"/>
</dbReference>
<gene>
    <name evidence="12" type="ORF">HPB48_013768</name>
</gene>
<organism evidence="12 13">
    <name type="scientific">Haemaphysalis longicornis</name>
    <name type="common">Bush tick</name>
    <dbReference type="NCBI Taxonomy" id="44386"/>
    <lineage>
        <taxon>Eukaryota</taxon>
        <taxon>Metazoa</taxon>
        <taxon>Ecdysozoa</taxon>
        <taxon>Arthropoda</taxon>
        <taxon>Chelicerata</taxon>
        <taxon>Arachnida</taxon>
        <taxon>Acari</taxon>
        <taxon>Parasitiformes</taxon>
        <taxon>Ixodida</taxon>
        <taxon>Ixodoidea</taxon>
        <taxon>Ixodidae</taxon>
        <taxon>Haemaphysalinae</taxon>
        <taxon>Haemaphysalis</taxon>
    </lineage>
</organism>
<evidence type="ECO:0000256" key="7">
    <source>
        <dbReference type="ARBA" id="ARBA00023075"/>
    </source>
</evidence>
<dbReference type="VEuPathDB" id="VectorBase:HLOH_050366"/>
<dbReference type="Gene3D" id="3.30.460.80">
    <property type="entry name" value="NADH:ubiquinone oxidoreductase, 30kDa subunit"/>
    <property type="match status" value="1"/>
</dbReference>
<dbReference type="PANTHER" id="PTHR10884">
    <property type="entry name" value="NADH DEHYDROGENASE UBIQUINONE IRON-SULFUR PROTEIN 3"/>
    <property type="match status" value="1"/>
</dbReference>
<keyword evidence="6 9" id="KW-0520">NAD</keyword>
<feature type="region of interest" description="Disordered" evidence="10">
    <location>
        <begin position="23"/>
        <end position="47"/>
    </location>
</feature>
<comment type="subcellular location">
    <subcellularLocation>
        <location evidence="1">Mitochondrion</location>
    </subcellularLocation>
</comment>
<protein>
    <recommendedName>
        <fullName evidence="3">NADH dehydrogenase [ubiquinone] iron-sulfur protein 3, mitochondrial</fullName>
    </recommendedName>
</protein>
<dbReference type="NCBIfam" id="NF004733">
    <property type="entry name" value="PRK06074.1-5"/>
    <property type="match status" value="1"/>
</dbReference>
<dbReference type="Pfam" id="PF00329">
    <property type="entry name" value="Complex1_30kDa"/>
    <property type="match status" value="1"/>
</dbReference>
<evidence type="ECO:0000256" key="8">
    <source>
        <dbReference type="ARBA" id="ARBA00049551"/>
    </source>
</evidence>
<dbReference type="AlphaFoldDB" id="A0A9J6FL94"/>
<evidence type="ECO:0000256" key="3">
    <source>
        <dbReference type="ARBA" id="ARBA00020084"/>
    </source>
</evidence>
<evidence type="ECO:0000256" key="4">
    <source>
        <dbReference type="ARBA" id="ARBA00022448"/>
    </source>
</evidence>
<evidence type="ECO:0000313" key="13">
    <source>
        <dbReference type="Proteomes" id="UP000821853"/>
    </source>
</evidence>
<comment type="catalytic activity">
    <reaction evidence="8">
        <text>a ubiquinone + NADH + 5 H(+)(in) = a ubiquinol + NAD(+) + 4 H(+)(out)</text>
        <dbReference type="Rhea" id="RHEA:29091"/>
        <dbReference type="Rhea" id="RHEA-COMP:9565"/>
        <dbReference type="Rhea" id="RHEA-COMP:9566"/>
        <dbReference type="ChEBI" id="CHEBI:15378"/>
        <dbReference type="ChEBI" id="CHEBI:16389"/>
        <dbReference type="ChEBI" id="CHEBI:17976"/>
        <dbReference type="ChEBI" id="CHEBI:57540"/>
        <dbReference type="ChEBI" id="CHEBI:57945"/>
        <dbReference type="EC" id="7.1.1.2"/>
    </reaction>
</comment>
<evidence type="ECO:0000256" key="6">
    <source>
        <dbReference type="ARBA" id="ARBA00023027"/>
    </source>
</evidence>
<evidence type="ECO:0000256" key="10">
    <source>
        <dbReference type="SAM" id="MobiDB-lite"/>
    </source>
</evidence>
<dbReference type="GO" id="GO:0008137">
    <property type="term" value="F:NADH dehydrogenase (ubiquinone) activity"/>
    <property type="evidence" value="ECO:0007669"/>
    <property type="project" value="UniProtKB-EC"/>
</dbReference>
<keyword evidence="4 9" id="KW-0813">Transport</keyword>
<dbReference type="OrthoDB" id="37721at2759"/>
<dbReference type="Proteomes" id="UP000821853">
    <property type="component" value="Chromosome 10"/>
</dbReference>
<proteinExistence type="inferred from homology"/>
<dbReference type="NCBIfam" id="TIGR01961">
    <property type="entry name" value="NuoC_fam"/>
    <property type="match status" value="1"/>
</dbReference>
<dbReference type="InterPro" id="IPR020396">
    <property type="entry name" value="NADH_UbQ_OxRdtase_CS"/>
</dbReference>
<evidence type="ECO:0000256" key="1">
    <source>
        <dbReference type="ARBA" id="ARBA00004173"/>
    </source>
</evidence>
<dbReference type="SUPFAM" id="SSF143243">
    <property type="entry name" value="Nqo5-like"/>
    <property type="match status" value="1"/>
</dbReference>
<feature type="compositionally biased region" description="Polar residues" evidence="10">
    <location>
        <begin position="33"/>
        <end position="43"/>
    </location>
</feature>
<dbReference type="PANTHER" id="PTHR10884:SF14">
    <property type="entry name" value="NADH DEHYDROGENASE [UBIQUINONE] IRON-SULFUR PROTEIN 3, MITOCHONDRIAL"/>
    <property type="match status" value="1"/>
</dbReference>
<comment type="similarity">
    <text evidence="2 9">Belongs to the complex I 30 kDa subunit family.</text>
</comment>
<dbReference type="GO" id="GO:0016020">
    <property type="term" value="C:membrane"/>
    <property type="evidence" value="ECO:0007669"/>
    <property type="project" value="UniProtKB-ARBA"/>
</dbReference>
<dbReference type="GO" id="GO:0016651">
    <property type="term" value="F:oxidoreductase activity, acting on NAD(P)H"/>
    <property type="evidence" value="ECO:0007669"/>
    <property type="project" value="InterPro"/>
</dbReference>
<evidence type="ECO:0000256" key="5">
    <source>
        <dbReference type="ARBA" id="ARBA00022967"/>
    </source>
</evidence>